<dbReference type="EMBL" id="LAZR01042573">
    <property type="protein sequence ID" value="KKL09209.1"/>
    <property type="molecule type" value="Genomic_DNA"/>
</dbReference>
<feature type="compositionally biased region" description="Polar residues" evidence="1">
    <location>
        <begin position="21"/>
        <end position="30"/>
    </location>
</feature>
<comment type="caution">
    <text evidence="2">The sequence shown here is derived from an EMBL/GenBank/DDBJ whole genome shotgun (WGS) entry which is preliminary data.</text>
</comment>
<sequence>MEAERTEYRTTARADDKGNLQVVSDQQVGPTQKFEFGAPDD</sequence>
<proteinExistence type="predicted"/>
<reference evidence="2" key="1">
    <citation type="journal article" date="2015" name="Nature">
        <title>Complex archaea that bridge the gap between prokaryotes and eukaryotes.</title>
        <authorList>
            <person name="Spang A."/>
            <person name="Saw J.H."/>
            <person name="Jorgensen S.L."/>
            <person name="Zaremba-Niedzwiedzka K."/>
            <person name="Martijn J."/>
            <person name="Lind A.E."/>
            <person name="van Eijk R."/>
            <person name="Schleper C."/>
            <person name="Guy L."/>
            <person name="Ettema T.J."/>
        </authorList>
    </citation>
    <scope>NUCLEOTIDE SEQUENCE</scope>
</reference>
<accession>A0A0F9AI23</accession>
<feature type="non-terminal residue" evidence="2">
    <location>
        <position position="41"/>
    </location>
</feature>
<organism evidence="2">
    <name type="scientific">marine sediment metagenome</name>
    <dbReference type="NCBI Taxonomy" id="412755"/>
    <lineage>
        <taxon>unclassified sequences</taxon>
        <taxon>metagenomes</taxon>
        <taxon>ecological metagenomes</taxon>
    </lineage>
</organism>
<protein>
    <submittedName>
        <fullName evidence="2">Uncharacterized protein</fullName>
    </submittedName>
</protein>
<dbReference type="AlphaFoldDB" id="A0A0F9AI23"/>
<name>A0A0F9AI23_9ZZZZ</name>
<feature type="compositionally biased region" description="Basic and acidic residues" evidence="1">
    <location>
        <begin position="1"/>
        <end position="18"/>
    </location>
</feature>
<feature type="region of interest" description="Disordered" evidence="1">
    <location>
        <begin position="1"/>
        <end position="41"/>
    </location>
</feature>
<evidence type="ECO:0000313" key="2">
    <source>
        <dbReference type="EMBL" id="KKL09209.1"/>
    </source>
</evidence>
<evidence type="ECO:0000256" key="1">
    <source>
        <dbReference type="SAM" id="MobiDB-lite"/>
    </source>
</evidence>
<gene>
    <name evidence="2" type="ORF">LCGC14_2568190</name>
</gene>